<evidence type="ECO:0000313" key="3">
    <source>
        <dbReference type="EMBL" id="CAE0460461.1"/>
    </source>
</evidence>
<name>A0A7S3PZ16_9STRA</name>
<dbReference type="Pfam" id="PF18186">
    <property type="entry name" value="SLATT_4"/>
    <property type="match status" value="1"/>
</dbReference>
<gene>
    <name evidence="3" type="ORF">CDEB00056_LOCUS5302</name>
</gene>
<reference evidence="3" key="1">
    <citation type="submission" date="2021-01" db="EMBL/GenBank/DDBJ databases">
        <authorList>
            <person name="Corre E."/>
            <person name="Pelletier E."/>
            <person name="Niang G."/>
            <person name="Scheremetjew M."/>
            <person name="Finn R."/>
            <person name="Kale V."/>
            <person name="Holt S."/>
            <person name="Cochrane G."/>
            <person name="Meng A."/>
            <person name="Brown T."/>
            <person name="Cohen L."/>
        </authorList>
    </citation>
    <scope>NUCLEOTIDE SEQUENCE</scope>
    <source>
        <strain evidence="3">MM31A-1</strain>
    </source>
</reference>
<protein>
    <recommendedName>
        <fullName evidence="2">SMODS and SLOG-associating 2TM effector domain-containing protein</fullName>
    </recommendedName>
</protein>
<feature type="domain" description="SMODS and SLOG-associating 2TM effector" evidence="2">
    <location>
        <begin position="38"/>
        <end position="127"/>
    </location>
</feature>
<feature type="compositionally biased region" description="Basic and acidic residues" evidence="1">
    <location>
        <begin position="174"/>
        <end position="194"/>
    </location>
</feature>
<evidence type="ECO:0000256" key="1">
    <source>
        <dbReference type="SAM" id="MobiDB-lite"/>
    </source>
</evidence>
<accession>A0A7S3PZ16</accession>
<proteinExistence type="predicted"/>
<dbReference type="AlphaFoldDB" id="A0A7S3PZ16"/>
<dbReference type="EMBL" id="HBIO01007136">
    <property type="protein sequence ID" value="CAE0460461.1"/>
    <property type="molecule type" value="Transcribed_RNA"/>
</dbReference>
<dbReference type="NCBIfam" id="NF033632">
    <property type="entry name" value="SLATT_4"/>
    <property type="match status" value="1"/>
</dbReference>
<evidence type="ECO:0000259" key="2">
    <source>
        <dbReference type="Pfam" id="PF18186"/>
    </source>
</evidence>
<feature type="region of interest" description="Disordered" evidence="1">
    <location>
        <begin position="174"/>
        <end position="204"/>
    </location>
</feature>
<organism evidence="3">
    <name type="scientific">Chaetoceros debilis</name>
    <dbReference type="NCBI Taxonomy" id="122233"/>
    <lineage>
        <taxon>Eukaryota</taxon>
        <taxon>Sar</taxon>
        <taxon>Stramenopiles</taxon>
        <taxon>Ochrophyta</taxon>
        <taxon>Bacillariophyta</taxon>
        <taxon>Coscinodiscophyceae</taxon>
        <taxon>Chaetocerotophycidae</taxon>
        <taxon>Chaetocerotales</taxon>
        <taxon>Chaetocerotaceae</taxon>
        <taxon>Chaetoceros</taxon>
    </lineage>
</organism>
<dbReference type="InterPro" id="IPR040811">
    <property type="entry name" value="SLATT_4"/>
</dbReference>
<sequence length="204" mass="22774">MFDPGDKNPGSNYEDLKYNPSHKKPLGSWMKTIRIRTNCHGRLANKYDTVDKRMNTVSVALTGISSSAIFASTSQSVSLNDLISYAAGLIAILSTILQAVNKSMAYAQMAEQHKIANKQLIKLRFRLEVIVGDNYDDDGGVNFNNLTEWTQEFLDTLESAPIIPQQIFKEEKKKAGDKWERMAQKEKEAAKETDPLLSTAASKV</sequence>